<dbReference type="InterPro" id="IPR036249">
    <property type="entry name" value="Thioredoxin-like_sf"/>
</dbReference>
<keyword evidence="3" id="KW-1185">Reference proteome</keyword>
<protein>
    <submittedName>
        <fullName evidence="2">Uncharacterized protein</fullName>
    </submittedName>
</protein>
<feature type="transmembrane region" description="Helical" evidence="1">
    <location>
        <begin position="231"/>
        <end position="251"/>
    </location>
</feature>
<evidence type="ECO:0000313" key="2">
    <source>
        <dbReference type="EMBL" id="KPL69990.1"/>
    </source>
</evidence>
<keyword evidence="1" id="KW-0812">Transmembrane</keyword>
<proteinExistence type="predicted"/>
<accession>A0A0P6XG14</accession>
<comment type="caution">
    <text evidence="2">The sequence shown here is derived from an EMBL/GenBank/DDBJ whole genome shotgun (WGS) entry which is preliminary data.</text>
</comment>
<dbReference type="AlphaFoldDB" id="A0A0P6XG14"/>
<organism evidence="2 3">
    <name type="scientific">Ornatilinea apprima</name>
    <dbReference type="NCBI Taxonomy" id="1134406"/>
    <lineage>
        <taxon>Bacteria</taxon>
        <taxon>Bacillati</taxon>
        <taxon>Chloroflexota</taxon>
        <taxon>Anaerolineae</taxon>
        <taxon>Anaerolineales</taxon>
        <taxon>Anaerolineaceae</taxon>
        <taxon>Ornatilinea</taxon>
    </lineage>
</organism>
<dbReference type="InterPro" id="IPR011767">
    <property type="entry name" value="GLR_AS"/>
</dbReference>
<sequence length="443" mass="49093">MLPQNDSASKNQAEEQGKAILYLFWGDGCPHCEVAKPFLSELDQSSDLIETRFYEVWNDKANQVKFTEMANAFGFQPQGVPTIFLGTQYWVGFNDQIEAEIKNSVDLCLETGCPDAGVGIFSDVSSGEGQGSQGVQEETLAKKSGESIKIPLIGSVDLSKQSLFVSTLLISFVDGFNPCSVWVLTMLLALTLHTGSRKKVFVIGVVFLTVTAAIYGMFIAGLFTMFTVVSFVTWIQVVVALVALFFALVNIKDYFFYQEGISFTIADKNKPGIFQRIRKLMDNSQSVWGLISGTVVLAAGISLVEFSCTAGFPVLWTNLLVAQNTSIITFLLLLLVYLIIYQLDEMAIFFVAVYTMRASKLEEKHGRILKLIGGVLMFALAVVMLVNPDVMNDLTDSMVVFGIAFGAAILILIVHRWLLPRFGIQFALEPKKDRTRKKNRRSH</sequence>
<feature type="transmembrane region" description="Helical" evidence="1">
    <location>
        <begin position="163"/>
        <end position="188"/>
    </location>
</feature>
<dbReference type="SUPFAM" id="SSF52833">
    <property type="entry name" value="Thioredoxin-like"/>
    <property type="match status" value="1"/>
</dbReference>
<name>A0A0P6XG14_9CHLR</name>
<evidence type="ECO:0000313" key="3">
    <source>
        <dbReference type="Proteomes" id="UP000050417"/>
    </source>
</evidence>
<gene>
    <name evidence="2" type="ORF">ADN00_18135</name>
</gene>
<feature type="transmembrane region" description="Helical" evidence="1">
    <location>
        <begin position="398"/>
        <end position="419"/>
    </location>
</feature>
<dbReference type="PROSITE" id="PS51354">
    <property type="entry name" value="GLUTAREDOXIN_2"/>
    <property type="match status" value="1"/>
</dbReference>
<dbReference type="STRING" id="1134406.ADN00_18135"/>
<evidence type="ECO:0000256" key="1">
    <source>
        <dbReference type="SAM" id="Phobius"/>
    </source>
</evidence>
<feature type="transmembrane region" description="Helical" evidence="1">
    <location>
        <begin position="368"/>
        <end position="386"/>
    </location>
</feature>
<dbReference type="EMBL" id="LGCL01000045">
    <property type="protein sequence ID" value="KPL69990.1"/>
    <property type="molecule type" value="Genomic_DNA"/>
</dbReference>
<feature type="transmembrane region" description="Helical" evidence="1">
    <location>
        <begin position="327"/>
        <end position="356"/>
    </location>
</feature>
<feature type="transmembrane region" description="Helical" evidence="1">
    <location>
        <begin position="287"/>
        <end position="315"/>
    </location>
</feature>
<feature type="transmembrane region" description="Helical" evidence="1">
    <location>
        <begin position="200"/>
        <end position="225"/>
    </location>
</feature>
<dbReference type="Gene3D" id="3.40.30.10">
    <property type="entry name" value="Glutaredoxin"/>
    <property type="match status" value="1"/>
</dbReference>
<dbReference type="Proteomes" id="UP000050417">
    <property type="component" value="Unassembled WGS sequence"/>
</dbReference>
<keyword evidence="1" id="KW-1133">Transmembrane helix</keyword>
<keyword evidence="1" id="KW-0472">Membrane</keyword>
<dbReference type="PROSITE" id="PS00195">
    <property type="entry name" value="GLUTAREDOXIN_1"/>
    <property type="match status" value="1"/>
</dbReference>
<reference evidence="2 3" key="1">
    <citation type="submission" date="2015-07" db="EMBL/GenBank/DDBJ databases">
        <title>Genome sequence of Ornatilinea apprima DSM 23815.</title>
        <authorList>
            <person name="Hemp J."/>
            <person name="Ward L.M."/>
            <person name="Pace L.A."/>
            <person name="Fischer W.W."/>
        </authorList>
    </citation>
    <scope>NUCLEOTIDE SEQUENCE [LARGE SCALE GENOMIC DNA]</scope>
    <source>
        <strain evidence="2 3">P3M-1</strain>
    </source>
</reference>
<dbReference type="PATRIC" id="fig|1134406.4.peg.2930"/>